<evidence type="ECO:0000313" key="2">
    <source>
        <dbReference type="Proteomes" id="UP000010119"/>
    </source>
</evidence>
<sequence>MSKIKNTSDMDLIELSGKWVYHKPERWTRLIVNKSIYKVKKSEFKKSPTGLDYMIVQNIKTGEISMIFEGTQGTQDMITDATLPGFVPDTQLKAAMKAYEKEKKTYAIRNVAGNSLAGALSNYVASKYPVNSVTYNPAILIQGTYNKKNGRITNYMSEYDPLTLGERAAGYESRFPGSSVILKNNLPLSETLGSNHTGYSDDIEISGVKVKIDADDFLPIGVWSGKVLGGGRGQRIDVNPANLERLARALASRMNGQVKTAKSYLDTAADIVNKEGGKLDDRKTKLQEAFSDLLKKTSFGAVLANIGKYEAFKSELKAIIPYANQVSSVATMLSNSSILAKLMDFLSGSSLGHLALAAEIPLIVGDAILKIDVLVEAVGRLEKQAIPKLFKGIDNHFFNDAMVTELKKHYRVLDRNKDLVTEQVLLFSKQVNYVNKELKKADRLLSAHQKVASVAAPPISKRFVLKESNALKDGMGKKQKLLDENFKQFSKATNNVLKPALHSLKSTLDQLDTAIYQLLQAIKTIQNGIASIDVPFTKIDTNIKVALSLCYSEIAQRRLPITGAVDAVGQLERNIGNVLHAYRPYIDTALFEGTKFSEVIILNKASVNALDSAKMIFKDIKYQLSANESAAIKALDKIANDIVCNLAILLSQIKKGSIRN</sequence>
<dbReference type="EMBL" id="ACCR02000002">
    <property type="protein sequence ID" value="EFI84954.1"/>
    <property type="molecule type" value="Genomic_DNA"/>
</dbReference>
<keyword evidence="2" id="KW-1185">Reference proteome</keyword>
<dbReference type="AlphaFoldDB" id="D7UUM8"/>
<dbReference type="STRING" id="525367.HMPREF0556_10153"/>
<dbReference type="eggNOG" id="ENOG502ZWUV">
    <property type="taxonomic scope" value="Bacteria"/>
</dbReference>
<reference evidence="1" key="1">
    <citation type="submission" date="2010-06" db="EMBL/GenBank/DDBJ databases">
        <authorList>
            <person name="Muzny D."/>
            <person name="Qin X."/>
            <person name="Buhay C."/>
            <person name="Dugan-Rocha S."/>
            <person name="Ding Y."/>
            <person name="Chen G."/>
            <person name="Hawes A."/>
            <person name="Holder M."/>
            <person name="Jhangiani S."/>
            <person name="Johnson A."/>
            <person name="Khan Z."/>
            <person name="Li Z."/>
            <person name="Liu W."/>
            <person name="Liu X."/>
            <person name="Perez L."/>
            <person name="Shen H."/>
            <person name="Wang Q."/>
            <person name="Watt J."/>
            <person name="Xi L."/>
            <person name="Xin Y."/>
            <person name="Zhou J."/>
            <person name="Deng J."/>
            <person name="Jiang H."/>
            <person name="Liu Y."/>
            <person name="Qu J."/>
            <person name="Song X.-Z."/>
            <person name="Zhang L."/>
            <person name="Villasana D."/>
            <person name="Johnson A."/>
            <person name="Liu J."/>
            <person name="Liyanage D."/>
            <person name="Lorensuhewa L."/>
            <person name="Robinson T."/>
            <person name="Song A."/>
            <person name="Song B.-B."/>
            <person name="Dinh H."/>
            <person name="Thornton R."/>
            <person name="Coyle M."/>
            <person name="Francisco L."/>
            <person name="Jackson L."/>
            <person name="Javaid M."/>
            <person name="Korchina V."/>
            <person name="Kovar C."/>
            <person name="Mata R."/>
            <person name="Mathew T."/>
            <person name="Ngo R."/>
            <person name="Nguyen L."/>
            <person name="Nguyen N."/>
            <person name="Okwuonu G."/>
            <person name="Ongeri F."/>
            <person name="Pham C."/>
            <person name="Simmons D."/>
            <person name="Wilczek-Boney K."/>
            <person name="Hale W."/>
            <person name="Jakkamsetti A."/>
            <person name="Pham P."/>
            <person name="Ruth R."/>
            <person name="San Lucas F."/>
            <person name="Warren J."/>
            <person name="Zhang J."/>
            <person name="Zhao Z."/>
            <person name="Zhou C."/>
            <person name="Zhu D."/>
            <person name="Lee S."/>
            <person name="Bess C."/>
            <person name="Blankenburg K."/>
            <person name="Forbes L."/>
            <person name="Fu Q."/>
            <person name="Gubbala S."/>
            <person name="Hirani K."/>
            <person name="Jayaseelan J.C."/>
            <person name="Lara F."/>
            <person name="Munidasa M."/>
            <person name="Palculict T."/>
            <person name="Patil S."/>
            <person name="Pu L.-L."/>
            <person name="Saada N."/>
            <person name="Tang L."/>
            <person name="Weissenberger G."/>
            <person name="Zhu Y."/>
            <person name="Hemphill L."/>
            <person name="Shang Y."/>
            <person name="Youmans B."/>
            <person name="Ayvaz T."/>
            <person name="Ross M."/>
            <person name="Santibanez J."/>
            <person name="Aqrawi P."/>
            <person name="Gross S."/>
            <person name="Joshi V."/>
            <person name="Fowler G."/>
            <person name="Nazareth L."/>
            <person name="Reid J."/>
            <person name="Worley K."/>
            <person name="Petrosino J."/>
            <person name="Highlander S."/>
            <person name="Gibbs R."/>
        </authorList>
    </citation>
    <scope>NUCLEOTIDE SEQUENCE [LARGE SCALE GENOMIC DNA]</scope>
    <source>
        <strain evidence="1">DSM 20601</strain>
    </source>
</reference>
<accession>D7UUM8</accession>
<proteinExistence type="predicted"/>
<dbReference type="HOGENOM" id="CLU_027267_2_0_9"/>
<dbReference type="InterPro" id="IPR029058">
    <property type="entry name" value="AB_hydrolase_fold"/>
</dbReference>
<dbReference type="RefSeq" id="WP_003756480.1">
    <property type="nucleotide sequence ID" value="NZ_GL538352.1"/>
</dbReference>
<dbReference type="NCBIfam" id="NF047388">
    <property type="entry name" value="SA1320_fam"/>
    <property type="match status" value="1"/>
</dbReference>
<protein>
    <submittedName>
        <fullName evidence="1">Uncharacterized protein</fullName>
    </submittedName>
</protein>
<organism evidence="1 2">
    <name type="scientific">Listeria grayi DSM 20601</name>
    <dbReference type="NCBI Taxonomy" id="525367"/>
    <lineage>
        <taxon>Bacteria</taxon>
        <taxon>Bacillati</taxon>
        <taxon>Bacillota</taxon>
        <taxon>Bacilli</taxon>
        <taxon>Bacillales</taxon>
        <taxon>Listeriaceae</taxon>
        <taxon>Listeria</taxon>
    </lineage>
</organism>
<name>D7UUM8_LISGR</name>
<dbReference type="SUPFAM" id="SSF53474">
    <property type="entry name" value="alpha/beta-Hydrolases"/>
    <property type="match status" value="1"/>
</dbReference>
<comment type="caution">
    <text evidence="1">The sequence shown here is derived from an EMBL/GenBank/DDBJ whole genome shotgun (WGS) entry which is preliminary data.</text>
</comment>
<evidence type="ECO:0000313" key="1">
    <source>
        <dbReference type="EMBL" id="EFI84954.1"/>
    </source>
</evidence>
<dbReference type="Proteomes" id="UP000010119">
    <property type="component" value="Unassembled WGS sequence"/>
</dbReference>
<gene>
    <name evidence="1" type="ORF">HMPREF0556_10153</name>
</gene>